<organism evidence="1 2">
    <name type="scientific">Tenacibaculum aiptasiae</name>
    <dbReference type="NCBI Taxonomy" id="426481"/>
    <lineage>
        <taxon>Bacteria</taxon>
        <taxon>Pseudomonadati</taxon>
        <taxon>Bacteroidota</taxon>
        <taxon>Flavobacteriia</taxon>
        <taxon>Flavobacteriales</taxon>
        <taxon>Flavobacteriaceae</taxon>
        <taxon>Tenacibaculum</taxon>
    </lineage>
</organism>
<dbReference type="EMBL" id="WAAU01000030">
    <property type="protein sequence ID" value="KAB1153965.1"/>
    <property type="molecule type" value="Genomic_DNA"/>
</dbReference>
<evidence type="ECO:0000313" key="1">
    <source>
        <dbReference type="EMBL" id="KAB1153965.1"/>
    </source>
</evidence>
<protein>
    <submittedName>
        <fullName evidence="1">Uncharacterized protein</fullName>
    </submittedName>
</protein>
<sequence>MKRNIHLLWILLIGTLFSSCQYELAEDFYNNIELQEPTVSLSLINFTEGETLTTPRNINYSYNAPLKNSLYEMKFYINGSLIHTTSKSSGSFLLDIQKLNNGEHNLNIEYYFKTGSGSLAEISGEEAFLKKEKFNFLVDKAPKILEIDKIEHKEGSIFIYFKPYFLINEIGKSITATLNVEEVKNTSSFYRNIILTKEVLEKGIYKDIKASNLNLKYKTKIENNFQSVDSEVKEINIPNTFKFNANFIKGNKLKLTWTKYPLYNNVPFFNFTYLSASYNFYDGEKNLTTIGGEKIIDNPNVAFGKAFDYRLHFPNAGISPIDDFIYSGKYFFNTPIHTGSPSTFPDTVKKILYDKSTDKIYLLKIEQDNYYPIEDEVYIQQYNSTNLNLERSVLISKTKGSQGDLILNSEGDLILDLNEKSLVINTNSLSVKKQFNGEDYNTITQASLVRYRNNIVIIESLDDSWGKIHFHNSDTKKLFYSTDADNQFSLSNSAKYFSKRHSIYIRKGDTYVEFFDTGLLNFKIVFNENKNEMYVPISGGEFFILDANTKQKRTIKNLPQIYNVKYDPIYNTLLLKKTYNNSIDDLYFFNMDTQELKSIKTIREADYYLLNNNLISKRGFYLKNDF</sequence>
<dbReference type="PROSITE" id="PS51257">
    <property type="entry name" value="PROKAR_LIPOPROTEIN"/>
    <property type="match status" value="1"/>
</dbReference>
<reference evidence="1 2" key="1">
    <citation type="submission" date="2019-09" db="EMBL/GenBank/DDBJ databases">
        <authorList>
            <person name="Cao W.R."/>
        </authorList>
    </citation>
    <scope>NUCLEOTIDE SEQUENCE [LARGE SCALE GENOMIC DNA]</scope>
    <source>
        <strain evidence="2">a4</strain>
    </source>
</reference>
<dbReference type="RefSeq" id="WP_150901085.1">
    <property type="nucleotide sequence ID" value="NZ_WAAU01000030.1"/>
</dbReference>
<accession>A0A7J5A8V2</accession>
<dbReference type="OrthoDB" id="1423323at2"/>
<comment type="caution">
    <text evidence="1">The sequence shown here is derived from an EMBL/GenBank/DDBJ whole genome shotgun (WGS) entry which is preliminary data.</text>
</comment>
<keyword evidence="2" id="KW-1185">Reference proteome</keyword>
<gene>
    <name evidence="1" type="ORF">F7018_15895</name>
</gene>
<dbReference type="Proteomes" id="UP000467305">
    <property type="component" value="Unassembled WGS sequence"/>
</dbReference>
<name>A0A7J5A8V2_9FLAO</name>
<proteinExistence type="predicted"/>
<evidence type="ECO:0000313" key="2">
    <source>
        <dbReference type="Proteomes" id="UP000467305"/>
    </source>
</evidence>
<dbReference type="AlphaFoldDB" id="A0A7J5A8V2"/>